<dbReference type="Proteomes" id="UP000244180">
    <property type="component" value="Unassembled WGS sequence"/>
</dbReference>
<keyword evidence="2" id="KW-1133">Transmembrane helix</keyword>
<dbReference type="InterPro" id="IPR008875">
    <property type="entry name" value="TraX"/>
</dbReference>
<organism evidence="3 4">
    <name type="scientific">Hydrogenibacillus schlegelii</name>
    <name type="common">Bacillus schlegelii</name>
    <dbReference type="NCBI Taxonomy" id="1484"/>
    <lineage>
        <taxon>Bacteria</taxon>
        <taxon>Bacillati</taxon>
        <taxon>Bacillota</taxon>
        <taxon>Bacilli</taxon>
        <taxon>Bacillales</taxon>
        <taxon>Bacillales Family X. Incertae Sedis</taxon>
        <taxon>Hydrogenibacillus</taxon>
    </lineage>
</organism>
<evidence type="ECO:0008006" key="5">
    <source>
        <dbReference type="Google" id="ProtNLM"/>
    </source>
</evidence>
<gene>
    <name evidence="3" type="ORF">HSCHL_0493</name>
</gene>
<evidence type="ECO:0000256" key="1">
    <source>
        <dbReference type="SAM" id="MobiDB-lite"/>
    </source>
</evidence>
<feature type="transmembrane region" description="Helical" evidence="2">
    <location>
        <begin position="157"/>
        <end position="180"/>
    </location>
</feature>
<keyword evidence="2" id="KW-0812">Transmembrane</keyword>
<protein>
    <recommendedName>
        <fullName evidence="5">TraX protein</fullName>
    </recommendedName>
</protein>
<dbReference type="AlphaFoldDB" id="A0A2T5GDE6"/>
<dbReference type="EMBL" id="PEBV01000005">
    <property type="protein sequence ID" value="PTQ54214.1"/>
    <property type="molecule type" value="Genomic_DNA"/>
</dbReference>
<sequence length="267" mass="29439">MADLSGPNASPSRPAPPGHERGRTAAAGGGWGAFLFPSGPRRELVRWIALLLMAFDHWAAWTAPGDLWLRLPGRVVYPIFALFMGASLARGFPVRRYVRRLIPFALVAQLGFVVFFWPTYAGRPVLLYWNILFTLLLGALAWDALRRRAWIELGAVFLLAPFVDYGVAGVLAVVLSARLAEAKPGAPPLERLANGAALFAVWLALNVQPGRTPAELALTFGAWLTVPLLWLLARLPLGLPRGPWWVPYAYYPAHFVVLYILRLALGR</sequence>
<name>A0A2T5GDE6_HYDSH</name>
<comment type="caution">
    <text evidence="3">The sequence shown here is derived from an EMBL/GenBank/DDBJ whole genome shotgun (WGS) entry which is preliminary data.</text>
</comment>
<reference evidence="3 4" key="1">
    <citation type="submission" date="2017-08" db="EMBL/GenBank/DDBJ databases">
        <title>Burning lignite coal seam in the remote Altai Mountains harbors a hydrogen-driven thermophilic microbial community.</title>
        <authorList>
            <person name="Kadnikov V.V."/>
            <person name="Mardanov A.V."/>
            <person name="Ivasenko D."/>
            <person name="Beletsky A.V."/>
            <person name="Karnachuk O.V."/>
            <person name="Ravin N.V."/>
        </authorList>
    </citation>
    <scope>NUCLEOTIDE SEQUENCE [LARGE SCALE GENOMIC DNA]</scope>
    <source>
        <strain evidence="3">AL33</strain>
    </source>
</reference>
<feature type="region of interest" description="Disordered" evidence="1">
    <location>
        <begin position="1"/>
        <end position="23"/>
    </location>
</feature>
<feature type="transmembrane region" description="Helical" evidence="2">
    <location>
        <begin position="216"/>
        <end position="233"/>
    </location>
</feature>
<evidence type="ECO:0000256" key="2">
    <source>
        <dbReference type="SAM" id="Phobius"/>
    </source>
</evidence>
<dbReference type="Pfam" id="PF05857">
    <property type="entry name" value="TraX"/>
    <property type="match status" value="1"/>
</dbReference>
<dbReference type="RefSeq" id="WP_272999709.1">
    <property type="nucleotide sequence ID" value="NZ_PEBV01000005.1"/>
</dbReference>
<accession>A0A2T5GDE6</accession>
<feature type="transmembrane region" description="Helical" evidence="2">
    <location>
        <begin position="192"/>
        <end position="209"/>
    </location>
</feature>
<feature type="transmembrane region" description="Helical" evidence="2">
    <location>
        <begin position="101"/>
        <end position="120"/>
    </location>
</feature>
<feature type="transmembrane region" description="Helical" evidence="2">
    <location>
        <begin position="245"/>
        <end position="265"/>
    </location>
</feature>
<evidence type="ECO:0000313" key="3">
    <source>
        <dbReference type="EMBL" id="PTQ54214.1"/>
    </source>
</evidence>
<feature type="transmembrane region" description="Helical" evidence="2">
    <location>
        <begin position="75"/>
        <end position="94"/>
    </location>
</feature>
<evidence type="ECO:0000313" key="4">
    <source>
        <dbReference type="Proteomes" id="UP000244180"/>
    </source>
</evidence>
<feature type="transmembrane region" description="Helical" evidence="2">
    <location>
        <begin position="126"/>
        <end position="145"/>
    </location>
</feature>
<proteinExistence type="predicted"/>
<keyword evidence="2" id="KW-0472">Membrane</keyword>